<reference evidence="1 2" key="1">
    <citation type="submission" date="2019-08" db="EMBL/GenBank/DDBJ databases">
        <title>Deep-cultivation of Planctomycetes and their phenomic and genomic characterization uncovers novel biology.</title>
        <authorList>
            <person name="Wiegand S."/>
            <person name="Jogler M."/>
            <person name="Boedeker C."/>
            <person name="Pinto D."/>
            <person name="Vollmers J."/>
            <person name="Rivas-Marin E."/>
            <person name="Kohn T."/>
            <person name="Peeters S.H."/>
            <person name="Heuer A."/>
            <person name="Rast P."/>
            <person name="Oberbeckmann S."/>
            <person name="Bunk B."/>
            <person name="Jeske O."/>
            <person name="Meyerdierks A."/>
            <person name="Storesund J.E."/>
            <person name="Kallscheuer N."/>
            <person name="Luecker S."/>
            <person name="Lage O.M."/>
            <person name="Pohl T."/>
            <person name="Merkel B.J."/>
            <person name="Hornburger P."/>
            <person name="Mueller R.-W."/>
            <person name="Bruemmer F."/>
            <person name="Labrenz M."/>
            <person name="Spormann A.M."/>
            <person name="Op Den Camp H."/>
            <person name="Overmann J."/>
            <person name="Amann R."/>
            <person name="Jetten M.S.M."/>
            <person name="Mascher T."/>
            <person name="Medema M.H."/>
            <person name="Devos D.P."/>
            <person name="Kaster A.-K."/>
            <person name="Ovreas L."/>
            <person name="Rohde M."/>
            <person name="Galperin M.Y."/>
            <person name="Jogler C."/>
        </authorList>
    </citation>
    <scope>NUCLEOTIDE SEQUENCE [LARGE SCALE GENOMIC DNA]</scope>
    <source>
        <strain evidence="1 2">LF1</strain>
    </source>
</reference>
<dbReference type="GO" id="GO:0003677">
    <property type="term" value="F:DNA binding"/>
    <property type="evidence" value="ECO:0007669"/>
    <property type="project" value="InterPro"/>
</dbReference>
<dbReference type="PANTHER" id="PTHR34322:SF2">
    <property type="entry name" value="TRANSPOSASE IS200-LIKE DOMAIN-CONTAINING PROTEIN"/>
    <property type="match status" value="1"/>
</dbReference>
<sequence length="137" mass="15927">MEALASVFAVDVLSYAVMSNHLHQILRTRPDVVAEWSDEELAIRWLRVFPGRRLEEHLAEPTENDVKTLCQDQDRLAEIRRRISDISWFMRALAEPIARMANRQDECTGRFWNRPMPCVKTLDWMKRSTALDCAIAG</sequence>
<dbReference type="PANTHER" id="PTHR34322">
    <property type="entry name" value="TRANSPOSASE, Y1_TNP DOMAIN-CONTAINING"/>
    <property type="match status" value="1"/>
</dbReference>
<dbReference type="GO" id="GO:0004803">
    <property type="term" value="F:transposase activity"/>
    <property type="evidence" value="ECO:0007669"/>
    <property type="project" value="InterPro"/>
</dbReference>
<organism evidence="1 2">
    <name type="scientific">Rubripirellula obstinata</name>
    <dbReference type="NCBI Taxonomy" id="406547"/>
    <lineage>
        <taxon>Bacteria</taxon>
        <taxon>Pseudomonadati</taxon>
        <taxon>Planctomycetota</taxon>
        <taxon>Planctomycetia</taxon>
        <taxon>Pirellulales</taxon>
        <taxon>Pirellulaceae</taxon>
        <taxon>Rubripirellula</taxon>
    </lineage>
</organism>
<dbReference type="InterPro" id="IPR036515">
    <property type="entry name" value="Transposase_17_sf"/>
</dbReference>
<comment type="caution">
    <text evidence="1">The sequence shown here is derived from an EMBL/GenBank/DDBJ whole genome shotgun (WGS) entry which is preliminary data.</text>
</comment>
<evidence type="ECO:0008006" key="3">
    <source>
        <dbReference type="Google" id="ProtNLM"/>
    </source>
</evidence>
<dbReference type="GO" id="GO:0006313">
    <property type="term" value="P:DNA transposition"/>
    <property type="evidence" value="ECO:0007669"/>
    <property type="project" value="InterPro"/>
</dbReference>
<dbReference type="AlphaFoldDB" id="A0A5B1CH66"/>
<keyword evidence="2" id="KW-1185">Reference proteome</keyword>
<proteinExistence type="predicted"/>
<evidence type="ECO:0000313" key="2">
    <source>
        <dbReference type="Proteomes" id="UP000322699"/>
    </source>
</evidence>
<protein>
    <recommendedName>
        <fullName evidence="3">Transposase IS200-like domain-containing protein</fullName>
    </recommendedName>
</protein>
<dbReference type="SUPFAM" id="SSF143422">
    <property type="entry name" value="Transposase IS200-like"/>
    <property type="match status" value="1"/>
</dbReference>
<dbReference type="Gene3D" id="3.30.70.1290">
    <property type="entry name" value="Transposase IS200-like"/>
    <property type="match status" value="1"/>
</dbReference>
<dbReference type="Proteomes" id="UP000322699">
    <property type="component" value="Unassembled WGS sequence"/>
</dbReference>
<evidence type="ECO:0000313" key="1">
    <source>
        <dbReference type="EMBL" id="KAA1258554.1"/>
    </source>
</evidence>
<name>A0A5B1CH66_9BACT</name>
<gene>
    <name evidence="1" type="ORF">LF1_10740</name>
</gene>
<dbReference type="EMBL" id="VRLW01000001">
    <property type="protein sequence ID" value="KAA1258554.1"/>
    <property type="molecule type" value="Genomic_DNA"/>
</dbReference>
<accession>A0A5B1CH66</accession>